<dbReference type="Pfam" id="PF02289">
    <property type="entry name" value="MCH"/>
    <property type="match status" value="1"/>
</dbReference>
<dbReference type="Proteomes" id="UP000222564">
    <property type="component" value="Unassembled WGS sequence"/>
</dbReference>
<evidence type="ECO:0000256" key="9">
    <source>
        <dbReference type="ARBA" id="ARBA00022801"/>
    </source>
</evidence>
<dbReference type="SUPFAM" id="SSF56199">
    <property type="entry name" value="Methenyltetrahydromethanopterin cyclohydrolase"/>
    <property type="match status" value="1"/>
</dbReference>
<comment type="catalytic activity">
    <reaction evidence="11">
        <text>5,10-methenyl-5,6,7,8-tetrahydromethanopterin + H2O = N(5)-formyl-5,6,7,8-tetrahydromethanopterin + H(+)</text>
        <dbReference type="Rhea" id="RHEA:19053"/>
        <dbReference type="ChEBI" id="CHEBI:15377"/>
        <dbReference type="ChEBI" id="CHEBI:15378"/>
        <dbReference type="ChEBI" id="CHEBI:58018"/>
        <dbReference type="ChEBI" id="CHEBI:58337"/>
        <dbReference type="EC" id="3.5.4.27"/>
    </reaction>
</comment>
<keyword evidence="9" id="KW-0378">Hydrolase</keyword>
<evidence type="ECO:0000256" key="6">
    <source>
        <dbReference type="ARBA" id="ARBA00020597"/>
    </source>
</evidence>
<dbReference type="EMBL" id="AWQQ01000055">
    <property type="protein sequence ID" value="PHJ38168.1"/>
    <property type="molecule type" value="Genomic_DNA"/>
</dbReference>
<dbReference type="RefSeq" id="WP_099083175.1">
    <property type="nucleotide sequence ID" value="NZ_AWQQ01000055.1"/>
</dbReference>
<reference evidence="12 13" key="1">
    <citation type="submission" date="2013-09" db="EMBL/GenBank/DDBJ databases">
        <title>Biodegradation of hydrocarbons in the deep terrestrial subsurface : characterization of a microbial consortium composed of two Desulfotomaculum species originating from a deep geological formation.</title>
        <authorList>
            <person name="Aullo T."/>
            <person name="Berlendis S."/>
            <person name="Lascourreges J.-F."/>
            <person name="Dessort D."/>
            <person name="Saint-Laurent S."/>
            <person name="Schraauwers B."/>
            <person name="Mas J."/>
            <person name="Magot M."/>
            <person name="Ranchou-Peyruse A."/>
        </authorList>
    </citation>
    <scope>NUCLEOTIDE SEQUENCE [LARGE SCALE GENOMIC DNA]</scope>
    <source>
        <strain evidence="12 13">Bs107</strain>
    </source>
</reference>
<dbReference type="InterPro" id="IPR003209">
    <property type="entry name" value="METHMP_CycHdrlase"/>
</dbReference>
<evidence type="ECO:0000256" key="2">
    <source>
        <dbReference type="ARBA" id="ARBA00004496"/>
    </source>
</evidence>
<proteinExistence type="inferred from homology"/>
<evidence type="ECO:0000256" key="7">
    <source>
        <dbReference type="ARBA" id="ARBA00022490"/>
    </source>
</evidence>
<sequence>MAAVYSASRAVPVVLEQLLKKGFHKEEILWAWGTCPLPPPVDDPVTLAARKHTALQYGTVTSYWVRTGDEKTTDAPAARCIFPPFAP</sequence>
<dbReference type="GO" id="GO:0046294">
    <property type="term" value="P:formaldehyde catabolic process"/>
    <property type="evidence" value="ECO:0007669"/>
    <property type="project" value="UniProtKB-UniPathway"/>
</dbReference>
<evidence type="ECO:0000256" key="1">
    <source>
        <dbReference type="ARBA" id="ARBA00004058"/>
    </source>
</evidence>
<evidence type="ECO:0000313" key="13">
    <source>
        <dbReference type="Proteomes" id="UP000222564"/>
    </source>
</evidence>
<dbReference type="UniPathway" id="UPA00562">
    <property type="reaction ID" value="UER00703"/>
</dbReference>
<evidence type="ECO:0000256" key="11">
    <source>
        <dbReference type="ARBA" id="ARBA00048684"/>
    </source>
</evidence>
<evidence type="ECO:0000256" key="10">
    <source>
        <dbReference type="ARBA" id="ARBA00030468"/>
    </source>
</evidence>
<dbReference type="GO" id="GO:0006730">
    <property type="term" value="P:one-carbon metabolic process"/>
    <property type="evidence" value="ECO:0007669"/>
    <property type="project" value="UniProtKB-KW"/>
</dbReference>
<evidence type="ECO:0000313" key="12">
    <source>
        <dbReference type="EMBL" id="PHJ38168.1"/>
    </source>
</evidence>
<evidence type="ECO:0000256" key="5">
    <source>
        <dbReference type="ARBA" id="ARBA00012765"/>
    </source>
</evidence>
<keyword evidence="8" id="KW-0554">One-carbon metabolism</keyword>
<dbReference type="GO" id="GO:0018759">
    <property type="term" value="F:methenyltetrahydromethanopterin cyclohydrolase activity"/>
    <property type="evidence" value="ECO:0007669"/>
    <property type="project" value="UniProtKB-EC"/>
</dbReference>
<comment type="function">
    <text evidence="1">Catalyzes the hydrolysis of methenyl-H(4)MPT(+) to 5-formyl-H(4)MPT.</text>
</comment>
<comment type="caution">
    <text evidence="12">The sequence shown here is derived from an EMBL/GenBank/DDBJ whole genome shotgun (WGS) entry which is preliminary data.</text>
</comment>
<name>A0A2C6MDJ3_9FIRM</name>
<keyword evidence="13" id="KW-1185">Reference proteome</keyword>
<dbReference type="EC" id="3.5.4.27" evidence="5"/>
<dbReference type="GO" id="GO:0005737">
    <property type="term" value="C:cytoplasm"/>
    <property type="evidence" value="ECO:0007669"/>
    <property type="project" value="UniProtKB-SubCell"/>
</dbReference>
<evidence type="ECO:0000256" key="4">
    <source>
        <dbReference type="ARBA" id="ARBA00006902"/>
    </source>
</evidence>
<accession>A0A2C6MDJ3</accession>
<gene>
    <name evidence="12" type="ORF">P378_11435</name>
</gene>
<dbReference type="AlphaFoldDB" id="A0A2C6MDJ3"/>
<keyword evidence="7" id="KW-0963">Cytoplasm</keyword>
<evidence type="ECO:0000256" key="3">
    <source>
        <dbReference type="ARBA" id="ARBA00005087"/>
    </source>
</evidence>
<protein>
    <recommendedName>
        <fullName evidence="6">Methenyltetrahydromethanopterin cyclohydrolase</fullName>
        <ecNumber evidence="5">3.5.4.27</ecNumber>
    </recommendedName>
    <alternativeName>
        <fullName evidence="10">Methenyl-H4MPT cyclohydrolase</fullName>
    </alternativeName>
</protein>
<comment type="subcellular location">
    <subcellularLocation>
        <location evidence="2">Cytoplasm</location>
    </subcellularLocation>
</comment>
<organism evidence="12 13">
    <name type="scientific">Desulforamulus profundi</name>
    <dbReference type="NCBI Taxonomy" id="1383067"/>
    <lineage>
        <taxon>Bacteria</taxon>
        <taxon>Bacillati</taxon>
        <taxon>Bacillota</taxon>
        <taxon>Clostridia</taxon>
        <taxon>Eubacteriales</taxon>
        <taxon>Peptococcaceae</taxon>
        <taxon>Desulforamulus</taxon>
    </lineage>
</organism>
<dbReference type="Gene3D" id="3.30.1030.10">
    <property type="entry name" value="Methenyltetrahydromethanopterin Cyclohydrolase, Chain A, domain 2"/>
    <property type="match status" value="1"/>
</dbReference>
<comment type="pathway">
    <text evidence="3">One-carbon metabolism; formaldehyde degradation; formate from formaldehyde (H(4)MPT route): step 3/5.</text>
</comment>
<evidence type="ECO:0000256" key="8">
    <source>
        <dbReference type="ARBA" id="ARBA00022563"/>
    </source>
</evidence>
<comment type="similarity">
    <text evidence="4">Belongs to the MCH family.</text>
</comment>